<feature type="transmembrane region" description="Helical" evidence="1">
    <location>
        <begin position="87"/>
        <end position="111"/>
    </location>
</feature>
<dbReference type="RefSeq" id="WP_352890776.1">
    <property type="nucleotide sequence ID" value="NZ_JBEPIJ010000026.1"/>
</dbReference>
<accession>A0ABV2ADG2</accession>
<feature type="transmembrane region" description="Helical" evidence="1">
    <location>
        <begin position="172"/>
        <end position="194"/>
    </location>
</feature>
<evidence type="ECO:0000313" key="3">
    <source>
        <dbReference type="Proteomes" id="UP001465331"/>
    </source>
</evidence>
<keyword evidence="1" id="KW-0472">Membrane</keyword>
<reference evidence="2 3" key="1">
    <citation type="submission" date="2024-06" db="EMBL/GenBank/DDBJ databases">
        <authorList>
            <person name="Li Z."/>
            <person name="Jiang Y."/>
        </authorList>
    </citation>
    <scope>NUCLEOTIDE SEQUENCE [LARGE SCALE GENOMIC DNA]</scope>
    <source>
        <strain evidence="2 3">HSW-8</strain>
    </source>
</reference>
<keyword evidence="1" id="KW-0812">Transmembrane</keyword>
<feature type="transmembrane region" description="Helical" evidence="1">
    <location>
        <begin position="214"/>
        <end position="232"/>
    </location>
</feature>
<sequence>MHAILLLATLAALLSAPLWYLLARRRLALLSFLDGFVLVSISGLVLLDVLPEAFADGGWWSLGFLALGLLGPTVLEHGLARARRGAHLAALGLAIVGLVLHSVGDGAALVAEDAHTHGALGLAIAIHSVPVGLVVWWLLYPVFGAWLPALALLAMCAGTATGYLLGVGVAALLGNAGWAWFQALIAGSILHVIFGRPHLDEDTAHHHSLPPYEGLGNLAALATLGLLALAHGGDQGASPLARGAVQLALVAAPPLLLAHALVGIVTAAGLRPGHDPGRGWHRVLSGLRTACIDAVDRSAAWALCGLGLGMLLLGRELDASAKVDAGWLQWTSLGGLILLYVYALLRRGGRAWLLDLLGRRPQAGS</sequence>
<name>A0ABV2ADG2_9GAMM</name>
<organism evidence="2 3">
    <name type="scientific">Sinimarinibacterium thermocellulolyticum</name>
    <dbReference type="NCBI Taxonomy" id="3170016"/>
    <lineage>
        <taxon>Bacteria</taxon>
        <taxon>Pseudomonadati</taxon>
        <taxon>Pseudomonadota</taxon>
        <taxon>Gammaproteobacteria</taxon>
        <taxon>Nevskiales</taxon>
        <taxon>Nevskiaceae</taxon>
        <taxon>Sinimarinibacterium</taxon>
    </lineage>
</organism>
<feature type="transmembrane region" description="Helical" evidence="1">
    <location>
        <begin position="118"/>
        <end position="139"/>
    </location>
</feature>
<feature type="transmembrane region" description="Helical" evidence="1">
    <location>
        <begin position="57"/>
        <end position="75"/>
    </location>
</feature>
<keyword evidence="3" id="KW-1185">Reference proteome</keyword>
<evidence type="ECO:0000313" key="2">
    <source>
        <dbReference type="EMBL" id="MES0875280.1"/>
    </source>
</evidence>
<keyword evidence="1" id="KW-1133">Transmembrane helix</keyword>
<proteinExistence type="predicted"/>
<evidence type="ECO:0000256" key="1">
    <source>
        <dbReference type="SAM" id="Phobius"/>
    </source>
</evidence>
<feature type="transmembrane region" description="Helical" evidence="1">
    <location>
        <begin position="27"/>
        <end position="50"/>
    </location>
</feature>
<feature type="transmembrane region" description="Helical" evidence="1">
    <location>
        <begin position="145"/>
        <end position="165"/>
    </location>
</feature>
<gene>
    <name evidence="2" type="ORF">ABSH63_14870</name>
</gene>
<dbReference type="EMBL" id="JBEPIJ010000026">
    <property type="protein sequence ID" value="MES0875280.1"/>
    <property type="molecule type" value="Genomic_DNA"/>
</dbReference>
<dbReference type="Proteomes" id="UP001465331">
    <property type="component" value="Unassembled WGS sequence"/>
</dbReference>
<comment type="caution">
    <text evidence="2">The sequence shown here is derived from an EMBL/GenBank/DDBJ whole genome shotgun (WGS) entry which is preliminary data.</text>
</comment>
<feature type="transmembrane region" description="Helical" evidence="1">
    <location>
        <begin position="327"/>
        <end position="345"/>
    </location>
</feature>
<protein>
    <submittedName>
        <fullName evidence="2">Uncharacterized protein</fullName>
    </submittedName>
</protein>
<feature type="transmembrane region" description="Helical" evidence="1">
    <location>
        <begin position="244"/>
        <end position="270"/>
    </location>
</feature>